<keyword evidence="1" id="KW-0732">Signal</keyword>
<feature type="transmembrane region" description="Helical" evidence="3">
    <location>
        <begin position="36"/>
        <end position="58"/>
    </location>
</feature>
<dbReference type="Gene3D" id="3.30.1450.10">
    <property type="match status" value="1"/>
</dbReference>
<dbReference type="STRING" id="398512.Bccel_0066"/>
<feature type="domain" description="Outer membrane protein assembly factor BamE" evidence="4">
    <location>
        <begin position="125"/>
        <end position="179"/>
    </location>
</feature>
<evidence type="ECO:0000256" key="3">
    <source>
        <dbReference type="SAM" id="Phobius"/>
    </source>
</evidence>
<proteinExistence type="predicted"/>
<reference evidence="6" key="1">
    <citation type="submission" date="2015-07" db="EMBL/GenBank/DDBJ databases">
        <title>Near-Complete Genome Sequence of the Cellulolytic Bacterium Bacteroides (Pseudobacteroides) cellulosolvens ATCC 35603.</title>
        <authorList>
            <person name="Dassa B."/>
            <person name="Utturkar S.M."/>
            <person name="Klingeman D.M."/>
            <person name="Hurt R.A."/>
            <person name="Keller M."/>
            <person name="Xu J."/>
            <person name="Reddy Y.H.K."/>
            <person name="Borovok I."/>
            <person name="Grinberg I.R."/>
            <person name="Lamed R."/>
            <person name="Zhivin O."/>
            <person name="Bayer E.A."/>
            <person name="Brown S.D."/>
        </authorList>
    </citation>
    <scope>NUCLEOTIDE SEQUENCE [LARGE SCALE GENOMIC DNA]</scope>
    <source>
        <strain evidence="6">DSM 2933</strain>
    </source>
</reference>
<organism evidence="5 6">
    <name type="scientific">Pseudobacteroides cellulosolvens ATCC 35603 = DSM 2933</name>
    <dbReference type="NCBI Taxonomy" id="398512"/>
    <lineage>
        <taxon>Bacteria</taxon>
        <taxon>Bacillati</taxon>
        <taxon>Bacillota</taxon>
        <taxon>Clostridia</taxon>
        <taxon>Eubacteriales</taxon>
        <taxon>Oscillospiraceae</taxon>
        <taxon>Pseudobacteroides</taxon>
    </lineage>
</organism>
<dbReference type="EMBL" id="LGTC01000001">
    <property type="protein sequence ID" value="KNY24809.1"/>
    <property type="molecule type" value="Genomic_DNA"/>
</dbReference>
<comment type="caution">
    <text evidence="5">The sequence shown here is derived from an EMBL/GenBank/DDBJ whole genome shotgun (WGS) entry which is preliminary data.</text>
</comment>
<keyword evidence="3" id="KW-1133">Transmembrane helix</keyword>
<evidence type="ECO:0000259" key="4">
    <source>
        <dbReference type="Pfam" id="PF04355"/>
    </source>
</evidence>
<feature type="transmembrane region" description="Helical" evidence="3">
    <location>
        <begin position="7"/>
        <end position="30"/>
    </location>
</feature>
<keyword evidence="6" id="KW-1185">Reference proteome</keyword>
<dbReference type="AlphaFoldDB" id="A0A0L6JGH8"/>
<evidence type="ECO:0000256" key="1">
    <source>
        <dbReference type="ARBA" id="ARBA00022729"/>
    </source>
</evidence>
<dbReference type="GO" id="GO:0019867">
    <property type="term" value="C:outer membrane"/>
    <property type="evidence" value="ECO:0007669"/>
    <property type="project" value="InterPro"/>
</dbReference>
<protein>
    <submittedName>
        <fullName evidence="5">SmpA/OmlA domain-containing protein</fullName>
    </submittedName>
</protein>
<evidence type="ECO:0000256" key="2">
    <source>
        <dbReference type="ARBA" id="ARBA00023136"/>
    </source>
</evidence>
<feature type="transmembrane region" description="Helical" evidence="3">
    <location>
        <begin position="70"/>
        <end position="88"/>
    </location>
</feature>
<sequence>MIISQIVSILFLLIALGIMLIVCLFMRLFIDQLLPDIAIIGILSFSIFLVLLSVWSILNSFDASKKERKVLLTICSLVMLVPCIYFGSNMLTNYSNTFFDKKRWSNKPNKRVYMVDNMLKEYNLKGMSKEEIKGLLGEPTNTEYFKTPNNYVYYLGPERGLKIDSEWLVIEFDNGKVKEFNISRD</sequence>
<dbReference type="RefSeq" id="WP_050752931.1">
    <property type="nucleotide sequence ID" value="NZ_JQKC01000009.1"/>
</dbReference>
<name>A0A0L6JGH8_9FIRM</name>
<dbReference type="OrthoDB" id="2858410at2"/>
<evidence type="ECO:0000313" key="6">
    <source>
        <dbReference type="Proteomes" id="UP000036923"/>
    </source>
</evidence>
<accession>A0A0L6JGH8</accession>
<gene>
    <name evidence="5" type="ORF">Bccel_0066</name>
</gene>
<dbReference type="InterPro" id="IPR007450">
    <property type="entry name" value="BamE_dom"/>
</dbReference>
<keyword evidence="2 3" id="KW-0472">Membrane</keyword>
<dbReference type="Proteomes" id="UP000036923">
    <property type="component" value="Unassembled WGS sequence"/>
</dbReference>
<keyword evidence="3" id="KW-0812">Transmembrane</keyword>
<evidence type="ECO:0000313" key="5">
    <source>
        <dbReference type="EMBL" id="KNY24809.1"/>
    </source>
</evidence>
<dbReference type="InterPro" id="IPR037873">
    <property type="entry name" value="BamE-like"/>
</dbReference>
<dbReference type="Pfam" id="PF04355">
    <property type="entry name" value="BamE"/>
    <property type="match status" value="1"/>
</dbReference>
<dbReference type="eggNOG" id="ENOG5032YVJ">
    <property type="taxonomic scope" value="Bacteria"/>
</dbReference>